<protein>
    <submittedName>
        <fullName evidence="4">DNA polymerase Y family protein</fullName>
    </submittedName>
</protein>
<sequence>MTALWLALHFPLLALEAADGPVEQPRVLVHQHRVRLANAAARAAGVESGLRLATARALCEDLEVREADEPAREAALRRQGQHLLALTPQVCTAPPSTLLLEVGGCLKLYGGFQGLMARVDRYRLHCPLTTRLGLGPTPLAAWHLTDPPPLEQVPEPARFQAWLAELELDRLDLEPRLRERLRAPGFRTLGELYPLPRPALGKRFGAGFLDWLQRLLGEKPDPRRPLPPPRPFRERLDFDDPLDNLDYLHGPMTRLLARLSSDLERHQESLTAIRWHLYLNNGHRDTLVVRRAQAGHDAATWLDLTRRRLEHQVLEAPVLGLGLDGGRPRPRNPALADLFPDPGARAPLASLLEKLAAEPALSLYRPDRAPGHLPEESERGRPPLDRPAPPALPTVTAATPEDRPLWLLDPPRPLTVRDTVPHWRNRPLTLFAQEERFSQPWQTQAARRYHVAHHPDGLCCWVFQDDQEGWWLQGFF</sequence>
<feature type="compositionally biased region" description="Basic and acidic residues" evidence="2">
    <location>
        <begin position="365"/>
        <end position="384"/>
    </location>
</feature>
<evidence type="ECO:0000256" key="2">
    <source>
        <dbReference type="SAM" id="MobiDB-lite"/>
    </source>
</evidence>
<dbReference type="InterPro" id="IPR001126">
    <property type="entry name" value="UmuC"/>
</dbReference>
<keyword evidence="1" id="KW-0227">DNA damage</keyword>
<keyword evidence="5" id="KW-1185">Reference proteome</keyword>
<comment type="caution">
    <text evidence="4">The sequence shown here is derived from an EMBL/GenBank/DDBJ whole genome shotgun (WGS) entry which is preliminary data.</text>
</comment>
<dbReference type="PANTHER" id="PTHR35369">
    <property type="entry name" value="BLR3025 PROTEIN-RELATED"/>
    <property type="match status" value="1"/>
</dbReference>
<dbReference type="EMBL" id="VCQT01000020">
    <property type="protein sequence ID" value="TMW13886.1"/>
    <property type="molecule type" value="Genomic_DNA"/>
</dbReference>
<gene>
    <name evidence="4" type="ORF">FGS76_04630</name>
</gene>
<feature type="domain" description="UmuC" evidence="3">
    <location>
        <begin position="23"/>
        <end position="144"/>
    </location>
</feature>
<evidence type="ECO:0000313" key="4">
    <source>
        <dbReference type="EMBL" id="TMW13886.1"/>
    </source>
</evidence>
<feature type="region of interest" description="Disordered" evidence="2">
    <location>
        <begin position="363"/>
        <end position="398"/>
    </location>
</feature>
<evidence type="ECO:0000313" key="5">
    <source>
        <dbReference type="Proteomes" id="UP000739180"/>
    </source>
</evidence>
<accession>A0ABY2XQ63</accession>
<dbReference type="InterPro" id="IPR050356">
    <property type="entry name" value="SulA_CellDiv_inhibitor"/>
</dbReference>
<dbReference type="Pfam" id="PF00817">
    <property type="entry name" value="IMS"/>
    <property type="match status" value="1"/>
</dbReference>
<dbReference type="Gene3D" id="3.40.1170.60">
    <property type="match status" value="1"/>
</dbReference>
<organism evidence="4 5">
    <name type="scientific">Alloalcanivorax gelatiniphagus</name>
    <dbReference type="NCBI Taxonomy" id="1194167"/>
    <lineage>
        <taxon>Bacteria</taxon>
        <taxon>Pseudomonadati</taxon>
        <taxon>Pseudomonadota</taxon>
        <taxon>Gammaproteobacteria</taxon>
        <taxon>Oceanospirillales</taxon>
        <taxon>Alcanivoracaceae</taxon>
        <taxon>Alloalcanivorax</taxon>
    </lineage>
</organism>
<dbReference type="PANTHER" id="PTHR35369:SF2">
    <property type="entry name" value="BLR3025 PROTEIN"/>
    <property type="match status" value="1"/>
</dbReference>
<reference evidence="4 5" key="1">
    <citation type="submission" date="2019-05" db="EMBL/GenBank/DDBJ databases">
        <title>Genome of Alcanivorax gelatiniphagus, an oil degrading marine bacteria.</title>
        <authorList>
            <person name="Kwon K.K."/>
        </authorList>
    </citation>
    <scope>NUCLEOTIDE SEQUENCE [LARGE SCALE GENOMIC DNA]</scope>
    <source>
        <strain evidence="4 5">MEBiC 08158</strain>
    </source>
</reference>
<evidence type="ECO:0000256" key="1">
    <source>
        <dbReference type="ARBA" id="ARBA00022763"/>
    </source>
</evidence>
<dbReference type="InterPro" id="IPR043502">
    <property type="entry name" value="DNA/RNA_pol_sf"/>
</dbReference>
<proteinExistence type="predicted"/>
<dbReference type="CDD" id="cd03468">
    <property type="entry name" value="PolY_like"/>
    <property type="match status" value="1"/>
</dbReference>
<evidence type="ECO:0000259" key="3">
    <source>
        <dbReference type="Pfam" id="PF00817"/>
    </source>
</evidence>
<dbReference type="RefSeq" id="WP_138771463.1">
    <property type="nucleotide sequence ID" value="NZ_VCQT01000020.1"/>
</dbReference>
<dbReference type="SUPFAM" id="SSF56672">
    <property type="entry name" value="DNA/RNA polymerases"/>
    <property type="match status" value="1"/>
</dbReference>
<name>A0ABY2XQ63_9GAMM</name>
<dbReference type="Proteomes" id="UP000739180">
    <property type="component" value="Unassembled WGS sequence"/>
</dbReference>